<dbReference type="RefSeq" id="WP_344886629.1">
    <property type="nucleotide sequence ID" value="NZ_BAAAZP010000119.1"/>
</dbReference>
<protein>
    <submittedName>
        <fullName evidence="2">Uncharacterized protein</fullName>
    </submittedName>
</protein>
<sequence length="58" mass="6367">MSPTHRLRDSDARLVQELTAACSELTELARHVRTHHPREDLLGDSSEKSIEVSSVGAA</sequence>
<gene>
    <name evidence="2" type="ORF">GCM10022224_065180</name>
</gene>
<evidence type="ECO:0000256" key="1">
    <source>
        <dbReference type="SAM" id="MobiDB-lite"/>
    </source>
</evidence>
<feature type="compositionally biased region" description="Basic and acidic residues" evidence="1">
    <location>
        <begin position="37"/>
        <end position="50"/>
    </location>
</feature>
<dbReference type="Proteomes" id="UP001500902">
    <property type="component" value="Unassembled WGS sequence"/>
</dbReference>
<proteinExistence type="predicted"/>
<evidence type="ECO:0000313" key="3">
    <source>
        <dbReference type="Proteomes" id="UP001500902"/>
    </source>
</evidence>
<reference evidence="3" key="1">
    <citation type="journal article" date="2019" name="Int. J. Syst. Evol. Microbiol.">
        <title>The Global Catalogue of Microorganisms (GCM) 10K type strain sequencing project: providing services to taxonomists for standard genome sequencing and annotation.</title>
        <authorList>
            <consortium name="The Broad Institute Genomics Platform"/>
            <consortium name="The Broad Institute Genome Sequencing Center for Infectious Disease"/>
            <person name="Wu L."/>
            <person name="Ma J."/>
        </authorList>
    </citation>
    <scope>NUCLEOTIDE SEQUENCE [LARGE SCALE GENOMIC DNA]</scope>
    <source>
        <strain evidence="3">JCM 16904</strain>
    </source>
</reference>
<feature type="region of interest" description="Disordered" evidence="1">
    <location>
        <begin position="31"/>
        <end position="58"/>
    </location>
</feature>
<comment type="caution">
    <text evidence="2">The sequence shown here is derived from an EMBL/GenBank/DDBJ whole genome shotgun (WGS) entry which is preliminary data.</text>
</comment>
<keyword evidence="3" id="KW-1185">Reference proteome</keyword>
<dbReference type="EMBL" id="BAAAZP010000119">
    <property type="protein sequence ID" value="GAA3690688.1"/>
    <property type="molecule type" value="Genomic_DNA"/>
</dbReference>
<name>A0ABP7CKG6_9ACTN</name>
<organism evidence="2 3">
    <name type="scientific">Nonomuraea antimicrobica</name>
    <dbReference type="NCBI Taxonomy" id="561173"/>
    <lineage>
        <taxon>Bacteria</taxon>
        <taxon>Bacillati</taxon>
        <taxon>Actinomycetota</taxon>
        <taxon>Actinomycetes</taxon>
        <taxon>Streptosporangiales</taxon>
        <taxon>Streptosporangiaceae</taxon>
        <taxon>Nonomuraea</taxon>
    </lineage>
</organism>
<accession>A0ABP7CKG6</accession>
<evidence type="ECO:0000313" key="2">
    <source>
        <dbReference type="EMBL" id="GAA3690688.1"/>
    </source>
</evidence>